<sequence>MSNVRHLAPDQADHDGLNRTSPHDAEAEEYVVGIVMHSKQAYDECALLITRDDLYKPAHQLIWDTAAGLHATGQHCHPALVRAELEKQGQLHRVEGGALVYRLGTDTITPGMAAAFAERIAETARQRRYDAHSTLLKTAIDRKADGDELAALVADFQQAETLRENTGRGPSHLVASLLNWGTFFATDFGAIQLLPGKLMGPGQQITLVGDGKAGKSLFCQEWMWRMATGQPFLGDAPQDPVRILYLDAENGQEQVQERFLSFGAGPRNMGELRYASFPPIRPLDTAGGGADLLALVKATGAELVVIDTVSRFIGGPENDADTWLSLYRHTLLPLKRDRIASVRLDHFGKDKDRGGRGSSAKTQDVDHVWELTAQGGGTLALKRTHTRTGIGPEQFTLLRQAQRDGDNWAVGGTRHVVMTWETEPGEPHGMAAIPGTVEHIIAALDRAGLPNDAGNRAARDKLAELRVPGGNNKIADAIRRRKARSEMPGIDVSPERSPTPSQTAFPETFPGTHPGTHKTPGQTFPGTPPETPGTPPVPHVPPSKRGNGEGTPERPASEEPLCTICTRPMTTDWANRGYDTHLGCDPATGSHPDRPTHPDTDTETRHTA</sequence>
<feature type="compositionally biased region" description="Basic and acidic residues" evidence="3">
    <location>
        <begin position="7"/>
        <end position="23"/>
    </location>
</feature>
<evidence type="ECO:0000256" key="3">
    <source>
        <dbReference type="SAM" id="MobiDB-lite"/>
    </source>
</evidence>
<dbReference type="InterPro" id="IPR027417">
    <property type="entry name" value="P-loop_NTPase"/>
</dbReference>
<keyword evidence="1" id="KW-0235">DNA replication</keyword>
<evidence type="ECO:0000313" key="5">
    <source>
        <dbReference type="EMBL" id="QJT04391.1"/>
    </source>
</evidence>
<proteinExistence type="predicted"/>
<dbReference type="PANTHER" id="PTHR30153:SF2">
    <property type="entry name" value="REPLICATIVE DNA HELICASE"/>
    <property type="match status" value="1"/>
</dbReference>
<dbReference type="GO" id="GO:0003677">
    <property type="term" value="F:DNA binding"/>
    <property type="evidence" value="ECO:0007669"/>
    <property type="project" value="UniProtKB-KW"/>
</dbReference>
<dbReference type="EMBL" id="CP049838">
    <property type="protein sequence ID" value="QJT04391.1"/>
    <property type="molecule type" value="Genomic_DNA"/>
</dbReference>
<dbReference type="Pfam" id="PF13481">
    <property type="entry name" value="AAA_25"/>
    <property type="match status" value="1"/>
</dbReference>
<accession>A0A6M4WXQ0</accession>
<dbReference type="GO" id="GO:0006260">
    <property type="term" value="P:DNA replication"/>
    <property type="evidence" value="ECO:0007669"/>
    <property type="project" value="UniProtKB-KW"/>
</dbReference>
<dbReference type="GO" id="GO:0005524">
    <property type="term" value="F:ATP binding"/>
    <property type="evidence" value="ECO:0007669"/>
    <property type="project" value="InterPro"/>
</dbReference>
<dbReference type="InterPro" id="IPR007693">
    <property type="entry name" value="DNA_helicase_DnaB-like_N"/>
</dbReference>
<dbReference type="AlphaFoldDB" id="A0A6M4WXQ0"/>
<dbReference type="Gene3D" id="3.40.50.300">
    <property type="entry name" value="P-loop containing nucleotide triphosphate hydrolases"/>
    <property type="match status" value="1"/>
</dbReference>
<evidence type="ECO:0000256" key="1">
    <source>
        <dbReference type="ARBA" id="ARBA00022705"/>
    </source>
</evidence>
<dbReference type="GO" id="GO:0003678">
    <property type="term" value="F:DNA helicase activity"/>
    <property type="evidence" value="ECO:0007669"/>
    <property type="project" value="InterPro"/>
</dbReference>
<name>A0A6M4WXQ0_9ACTN</name>
<dbReference type="InterPro" id="IPR036185">
    <property type="entry name" value="DNA_heli_DnaB-like_N_sf"/>
</dbReference>
<dbReference type="InterPro" id="IPR016136">
    <property type="entry name" value="DNA_helicase_N/primase_C"/>
</dbReference>
<keyword evidence="6" id="KW-1185">Reference proteome</keyword>
<feature type="domain" description="DNA helicase DnaB-like N-terminal" evidence="4">
    <location>
        <begin position="21"/>
        <end position="122"/>
    </location>
</feature>
<dbReference type="PANTHER" id="PTHR30153">
    <property type="entry name" value="REPLICATIVE DNA HELICASE DNAB"/>
    <property type="match status" value="1"/>
</dbReference>
<dbReference type="GO" id="GO:0005829">
    <property type="term" value="C:cytosol"/>
    <property type="evidence" value="ECO:0007669"/>
    <property type="project" value="TreeGrafter"/>
</dbReference>
<dbReference type="Pfam" id="PF00772">
    <property type="entry name" value="DnaB"/>
    <property type="match status" value="1"/>
</dbReference>
<feature type="compositionally biased region" description="Basic and acidic residues" evidence="3">
    <location>
        <begin position="591"/>
        <end position="608"/>
    </location>
</feature>
<reference evidence="5" key="1">
    <citation type="submission" date="2020-03" db="EMBL/GenBank/DDBJ databases">
        <title>Molecular networking-based the target discovery of potent antiproliferative macrolactams: 5/6/7/16 polycyclic ansamycins and glycosylated trienomycin from Streptomyces cacaoi subsp. asoensis.</title>
        <authorList>
            <person name="Liu L.-L."/>
        </authorList>
    </citation>
    <scope>NUCLEOTIDE SEQUENCE [LARGE SCALE GENOMIC DNA]</scope>
    <source>
        <strain evidence="5">H2S5</strain>
    </source>
</reference>
<evidence type="ECO:0000259" key="4">
    <source>
        <dbReference type="Pfam" id="PF00772"/>
    </source>
</evidence>
<evidence type="ECO:0000256" key="2">
    <source>
        <dbReference type="ARBA" id="ARBA00023125"/>
    </source>
</evidence>
<keyword evidence="2" id="KW-0238">DNA-binding</keyword>
<dbReference type="Gene3D" id="1.10.860.10">
    <property type="entry name" value="DNAb Helicase, Chain A"/>
    <property type="match status" value="1"/>
</dbReference>
<feature type="region of interest" description="Disordered" evidence="3">
    <location>
        <begin position="478"/>
        <end position="608"/>
    </location>
</feature>
<dbReference type="RefSeq" id="WP_171399733.1">
    <property type="nucleotide sequence ID" value="NZ_CP049838.1"/>
</dbReference>
<feature type="compositionally biased region" description="Pro residues" evidence="3">
    <location>
        <begin position="526"/>
        <end position="541"/>
    </location>
</feature>
<dbReference type="SUPFAM" id="SSF48024">
    <property type="entry name" value="N-terminal domain of DnaB helicase"/>
    <property type="match status" value="1"/>
</dbReference>
<evidence type="ECO:0000313" key="6">
    <source>
        <dbReference type="Proteomes" id="UP000502665"/>
    </source>
</evidence>
<dbReference type="Proteomes" id="UP000502665">
    <property type="component" value="Chromosome"/>
</dbReference>
<feature type="region of interest" description="Disordered" evidence="3">
    <location>
        <begin position="1"/>
        <end position="23"/>
    </location>
</feature>
<dbReference type="SUPFAM" id="SSF52540">
    <property type="entry name" value="P-loop containing nucleoside triphosphate hydrolases"/>
    <property type="match status" value="1"/>
</dbReference>
<feature type="compositionally biased region" description="Polar residues" evidence="3">
    <location>
        <begin position="496"/>
        <end position="505"/>
    </location>
</feature>
<gene>
    <name evidence="5" type="ORF">G9272_32250</name>
</gene>
<organism evidence="5 6">
    <name type="scientific">Streptomyces asoensis</name>
    <dbReference type="NCBI Taxonomy" id="249586"/>
    <lineage>
        <taxon>Bacteria</taxon>
        <taxon>Bacillati</taxon>
        <taxon>Actinomycetota</taxon>
        <taxon>Actinomycetes</taxon>
        <taxon>Kitasatosporales</taxon>
        <taxon>Streptomycetaceae</taxon>
        <taxon>Streptomyces</taxon>
    </lineage>
</organism>
<protein>
    <submittedName>
        <fullName evidence="5">AAA family ATPase</fullName>
    </submittedName>
</protein>